<dbReference type="RefSeq" id="XP_004351251.1">
    <property type="nucleotide sequence ID" value="XM_004351199.1"/>
</dbReference>
<sequence>MRLIIKKDKNQAGEYIAKYLKDRIKGFVPTPTRPYLVLGLPTGSSPLPIYKLLVEYHKAGELSFKHVATFNMDEYLGLDKKHPFSYHYFMHENLFNHIDIDHRNVHILNGMASDATVECENYEKTIESYGGIDIFLGGMGVDGHIAFNEPGSSLASRTRLKSLTRETILVNSRFFDNVSQVPTQALTVGVGTILDAREVILIVTGHSKAMALYKTIEEGVSHMWTASALQMHKRAMIICDEEAIDELKIKTIDVKYNNNNFNVLHSLGVKSLRETPKSKVTVSKSFAFAQVPFAVLKDWRSTIKESFPHHHLNHHHLINHKYK</sequence>
<dbReference type="AlphaFoldDB" id="F4QC05"/>
<evidence type="ECO:0000256" key="3">
    <source>
        <dbReference type="ARBA" id="ARBA00022801"/>
    </source>
</evidence>
<dbReference type="Gene3D" id="3.40.50.1360">
    <property type="match status" value="1"/>
</dbReference>
<reference evidence="7" key="1">
    <citation type="journal article" date="2011" name="Genome Res.">
        <title>Phylogeny-wide analysis of social amoeba genomes highlights ancient origins for complex intercellular communication.</title>
        <authorList>
            <person name="Heidel A.J."/>
            <person name="Lawal H.M."/>
            <person name="Felder M."/>
            <person name="Schilde C."/>
            <person name="Helps N.R."/>
            <person name="Tunggal B."/>
            <person name="Rivero F."/>
            <person name="John U."/>
            <person name="Schleicher M."/>
            <person name="Eichinger L."/>
            <person name="Platzer M."/>
            <person name="Noegel A.A."/>
            <person name="Schaap P."/>
            <person name="Gloeckner G."/>
        </authorList>
    </citation>
    <scope>NUCLEOTIDE SEQUENCE [LARGE SCALE GENOMIC DNA]</scope>
    <source>
        <strain evidence="7">SH3</strain>
    </source>
</reference>
<dbReference type="CDD" id="cd01399">
    <property type="entry name" value="GlcN6P_deaminase"/>
    <property type="match status" value="1"/>
</dbReference>
<organism evidence="6 7">
    <name type="scientific">Cavenderia fasciculata</name>
    <name type="common">Slime mold</name>
    <name type="synonym">Dictyostelium fasciculatum</name>
    <dbReference type="NCBI Taxonomy" id="261658"/>
    <lineage>
        <taxon>Eukaryota</taxon>
        <taxon>Amoebozoa</taxon>
        <taxon>Evosea</taxon>
        <taxon>Eumycetozoa</taxon>
        <taxon>Dictyostelia</taxon>
        <taxon>Acytosteliales</taxon>
        <taxon>Cavenderiaceae</taxon>
        <taxon>Cavenderia</taxon>
    </lineage>
</organism>
<dbReference type="GeneID" id="14866691"/>
<dbReference type="STRING" id="1054147.F4QC05"/>
<dbReference type="GO" id="GO:0006046">
    <property type="term" value="P:N-acetylglucosamine catabolic process"/>
    <property type="evidence" value="ECO:0007669"/>
    <property type="project" value="TreeGrafter"/>
</dbReference>
<evidence type="ECO:0000256" key="1">
    <source>
        <dbReference type="ARBA" id="ARBA00000644"/>
    </source>
</evidence>
<keyword evidence="6" id="KW-0413">Isomerase</keyword>
<evidence type="ECO:0000256" key="2">
    <source>
        <dbReference type="ARBA" id="ARBA00005526"/>
    </source>
</evidence>
<accession>F4QC05</accession>
<dbReference type="GO" id="GO:0042802">
    <property type="term" value="F:identical protein binding"/>
    <property type="evidence" value="ECO:0007669"/>
    <property type="project" value="TreeGrafter"/>
</dbReference>
<evidence type="ECO:0000259" key="5">
    <source>
        <dbReference type="Pfam" id="PF01182"/>
    </source>
</evidence>
<dbReference type="GO" id="GO:0019262">
    <property type="term" value="P:N-acetylneuraminate catabolic process"/>
    <property type="evidence" value="ECO:0007669"/>
    <property type="project" value="TreeGrafter"/>
</dbReference>
<protein>
    <recommendedName>
        <fullName evidence="4">Glucosamine-6-phosphate isomerase</fullName>
        <ecNumber evidence="4">3.5.99.6</ecNumber>
    </recommendedName>
    <alternativeName>
        <fullName evidence="4">Glucosamine-6-phosphate isomerase</fullName>
    </alternativeName>
</protein>
<dbReference type="SUPFAM" id="SSF100950">
    <property type="entry name" value="NagB/RpiA/CoA transferase-like"/>
    <property type="match status" value="1"/>
</dbReference>
<dbReference type="PANTHER" id="PTHR11280:SF5">
    <property type="entry name" value="GLUCOSAMINE-6-PHOSPHATE ISOMERASE"/>
    <property type="match status" value="1"/>
</dbReference>
<dbReference type="InterPro" id="IPR006148">
    <property type="entry name" value="Glc/Gal-6P_isomerase"/>
</dbReference>
<keyword evidence="3 4" id="KW-0378">Hydrolase</keyword>
<evidence type="ECO:0000313" key="6">
    <source>
        <dbReference type="EMBL" id="EGG14743.1"/>
    </source>
</evidence>
<keyword evidence="7" id="KW-1185">Reference proteome</keyword>
<evidence type="ECO:0000313" key="7">
    <source>
        <dbReference type="Proteomes" id="UP000007797"/>
    </source>
</evidence>
<proteinExistence type="inferred from homology"/>
<comment type="similarity">
    <text evidence="2 4">Belongs to the glucosamine/galactosamine-6-phosphate isomerase family.</text>
</comment>
<dbReference type="GO" id="GO:0006043">
    <property type="term" value="P:glucosamine catabolic process"/>
    <property type="evidence" value="ECO:0007669"/>
    <property type="project" value="TreeGrafter"/>
</dbReference>
<dbReference type="OrthoDB" id="7663298at2759"/>
<dbReference type="Pfam" id="PF01182">
    <property type="entry name" value="Glucosamine_iso"/>
    <property type="match status" value="1"/>
</dbReference>
<dbReference type="HAMAP" id="MF_01241">
    <property type="entry name" value="GlcN6P_deamin"/>
    <property type="match status" value="1"/>
</dbReference>
<gene>
    <name evidence="6" type="primary">gnpda1</name>
    <name evidence="6" type="ORF">DFA_11003</name>
</gene>
<dbReference type="KEGG" id="dfa:DFA_11003"/>
<dbReference type="GO" id="GO:0004342">
    <property type="term" value="F:glucosamine-6-phosphate deaminase activity"/>
    <property type="evidence" value="ECO:0007669"/>
    <property type="project" value="UniProtKB-UniRule"/>
</dbReference>
<dbReference type="GO" id="GO:0005737">
    <property type="term" value="C:cytoplasm"/>
    <property type="evidence" value="ECO:0007669"/>
    <property type="project" value="TreeGrafter"/>
</dbReference>
<dbReference type="EMBL" id="GL883028">
    <property type="protein sequence ID" value="EGG14743.1"/>
    <property type="molecule type" value="Genomic_DNA"/>
</dbReference>
<dbReference type="Proteomes" id="UP000007797">
    <property type="component" value="Unassembled WGS sequence"/>
</dbReference>
<feature type="domain" description="Glucosamine/galactosamine-6-phosphate isomerase" evidence="5">
    <location>
        <begin position="11"/>
        <end position="232"/>
    </location>
</feature>
<dbReference type="InterPro" id="IPR037171">
    <property type="entry name" value="NagB/RpiA_transferase-like"/>
</dbReference>
<dbReference type="EC" id="3.5.99.6" evidence="4"/>
<dbReference type="GO" id="GO:0016853">
    <property type="term" value="F:isomerase activity"/>
    <property type="evidence" value="ECO:0007669"/>
    <property type="project" value="UniProtKB-KW"/>
</dbReference>
<name>F4QC05_CACFS</name>
<dbReference type="GO" id="GO:0005975">
    <property type="term" value="P:carbohydrate metabolic process"/>
    <property type="evidence" value="ECO:0007669"/>
    <property type="project" value="InterPro"/>
</dbReference>
<evidence type="ECO:0000256" key="4">
    <source>
        <dbReference type="RuleBase" id="RU361197"/>
    </source>
</evidence>
<comment type="catalytic activity">
    <reaction evidence="1 4">
        <text>alpha-D-glucosamine 6-phosphate + H2O = beta-D-fructose 6-phosphate + NH4(+)</text>
        <dbReference type="Rhea" id="RHEA:12172"/>
        <dbReference type="ChEBI" id="CHEBI:15377"/>
        <dbReference type="ChEBI" id="CHEBI:28938"/>
        <dbReference type="ChEBI" id="CHEBI:57634"/>
        <dbReference type="ChEBI" id="CHEBI:75989"/>
        <dbReference type="EC" id="3.5.99.6"/>
    </reaction>
</comment>
<dbReference type="OMA" id="HVITQGI"/>
<dbReference type="NCBIfam" id="TIGR00502">
    <property type="entry name" value="nagB"/>
    <property type="match status" value="1"/>
</dbReference>
<keyword evidence="4" id="KW-0119">Carbohydrate metabolism</keyword>
<dbReference type="InterPro" id="IPR004547">
    <property type="entry name" value="Glucosamine6P_isomerase"/>
</dbReference>
<dbReference type="InterPro" id="IPR018321">
    <property type="entry name" value="Glucosamine6P_isomerase_CS"/>
</dbReference>
<dbReference type="PROSITE" id="PS01161">
    <property type="entry name" value="GLC_GALNAC_ISOMERASE"/>
    <property type="match status" value="1"/>
</dbReference>
<dbReference type="PANTHER" id="PTHR11280">
    <property type="entry name" value="GLUCOSAMINE-6-PHOSPHATE ISOMERASE"/>
    <property type="match status" value="1"/>
</dbReference>